<dbReference type="SUPFAM" id="SSF52540">
    <property type="entry name" value="P-loop containing nucleoside triphosphate hydrolases"/>
    <property type="match status" value="1"/>
</dbReference>
<dbReference type="Proteomes" id="UP000237000">
    <property type="component" value="Unassembled WGS sequence"/>
</dbReference>
<feature type="domain" description="ABC transporter" evidence="9">
    <location>
        <begin position="41"/>
        <end position="305"/>
    </location>
</feature>
<keyword evidence="3 8" id="KW-0812">Transmembrane</keyword>
<evidence type="ECO:0000256" key="4">
    <source>
        <dbReference type="ARBA" id="ARBA00022741"/>
    </source>
</evidence>
<dbReference type="OrthoDB" id="66620at2759"/>
<dbReference type="PANTHER" id="PTHR48041:SF11">
    <property type="entry name" value="ABC TRANSPORTER G FAMILY MEMBER 16"/>
    <property type="match status" value="1"/>
</dbReference>
<evidence type="ECO:0000313" key="10">
    <source>
        <dbReference type="EMBL" id="POO01189.1"/>
    </source>
</evidence>
<evidence type="ECO:0000313" key="11">
    <source>
        <dbReference type="Proteomes" id="UP000237000"/>
    </source>
</evidence>
<feature type="transmembrane region" description="Helical" evidence="8">
    <location>
        <begin position="469"/>
        <end position="498"/>
    </location>
</feature>
<keyword evidence="11" id="KW-1185">Reference proteome</keyword>
<dbReference type="PANTHER" id="PTHR48041">
    <property type="entry name" value="ABC TRANSPORTER G FAMILY MEMBER 28"/>
    <property type="match status" value="1"/>
</dbReference>
<dbReference type="InterPro" id="IPR027417">
    <property type="entry name" value="P-loop_NTPase"/>
</dbReference>
<dbReference type="Pfam" id="PF00005">
    <property type="entry name" value="ABC_tran"/>
    <property type="match status" value="1"/>
</dbReference>
<evidence type="ECO:0000256" key="8">
    <source>
        <dbReference type="SAM" id="Phobius"/>
    </source>
</evidence>
<proteinExistence type="predicted"/>
<evidence type="ECO:0000256" key="5">
    <source>
        <dbReference type="ARBA" id="ARBA00022840"/>
    </source>
</evidence>
<comment type="subcellular location">
    <subcellularLocation>
        <location evidence="1">Membrane</location>
        <topology evidence="1">Multi-pass membrane protein</topology>
    </subcellularLocation>
</comment>
<dbReference type="Pfam" id="PF19055">
    <property type="entry name" value="ABC2_membrane_7"/>
    <property type="match status" value="1"/>
</dbReference>
<dbReference type="Gene3D" id="3.40.50.300">
    <property type="entry name" value="P-loop containing nucleotide triphosphate hydrolases"/>
    <property type="match status" value="1"/>
</dbReference>
<keyword evidence="2" id="KW-0813">Transport</keyword>
<dbReference type="InterPro" id="IPR003593">
    <property type="entry name" value="AAA+_ATPase"/>
</dbReference>
<dbReference type="PROSITE" id="PS00211">
    <property type="entry name" value="ABC_TRANSPORTER_1"/>
    <property type="match status" value="1"/>
</dbReference>
<feature type="transmembrane region" description="Helical" evidence="8">
    <location>
        <begin position="630"/>
        <end position="651"/>
    </location>
</feature>
<dbReference type="InterPro" id="IPR013525">
    <property type="entry name" value="ABC2_TM"/>
</dbReference>
<protein>
    <submittedName>
        <fullName evidence="10">ABC transporter-like</fullName>
    </submittedName>
</protein>
<dbReference type="GO" id="GO:0016020">
    <property type="term" value="C:membrane"/>
    <property type="evidence" value="ECO:0007669"/>
    <property type="project" value="UniProtKB-SubCell"/>
</dbReference>
<dbReference type="InterPro" id="IPR003439">
    <property type="entry name" value="ABC_transporter-like_ATP-bd"/>
</dbReference>
<keyword evidence="4" id="KW-0547">Nucleotide-binding</keyword>
<keyword evidence="7 8" id="KW-0472">Membrane</keyword>
<dbReference type="PROSITE" id="PS50893">
    <property type="entry name" value="ABC_TRANSPORTER_2"/>
    <property type="match status" value="1"/>
</dbReference>
<evidence type="ECO:0000259" key="9">
    <source>
        <dbReference type="PROSITE" id="PS50893"/>
    </source>
</evidence>
<dbReference type="InterPro" id="IPR017871">
    <property type="entry name" value="ABC_transporter-like_CS"/>
</dbReference>
<keyword evidence="5" id="KW-0067">ATP-binding</keyword>
<dbReference type="Pfam" id="PF01061">
    <property type="entry name" value="ABC2_membrane"/>
    <property type="match status" value="1"/>
</dbReference>
<feature type="transmembrane region" description="Helical" evidence="8">
    <location>
        <begin position="427"/>
        <end position="448"/>
    </location>
</feature>
<evidence type="ECO:0000256" key="1">
    <source>
        <dbReference type="ARBA" id="ARBA00004141"/>
    </source>
</evidence>
<dbReference type="EMBL" id="JXTC01000009">
    <property type="protein sequence ID" value="POO01189.1"/>
    <property type="molecule type" value="Genomic_DNA"/>
</dbReference>
<dbReference type="GO" id="GO:0140359">
    <property type="term" value="F:ABC-type transporter activity"/>
    <property type="evidence" value="ECO:0007669"/>
    <property type="project" value="InterPro"/>
</dbReference>
<dbReference type="GO" id="GO:0005524">
    <property type="term" value="F:ATP binding"/>
    <property type="evidence" value="ECO:0007669"/>
    <property type="project" value="UniProtKB-KW"/>
</dbReference>
<feature type="transmembrane region" description="Helical" evidence="8">
    <location>
        <begin position="392"/>
        <end position="415"/>
    </location>
</feature>
<reference evidence="11" key="1">
    <citation type="submission" date="2016-06" db="EMBL/GenBank/DDBJ databases">
        <title>Parallel loss of symbiosis genes in relatives of nitrogen-fixing non-legume Parasponia.</title>
        <authorList>
            <person name="Van Velzen R."/>
            <person name="Holmer R."/>
            <person name="Bu F."/>
            <person name="Rutten L."/>
            <person name="Van Zeijl A."/>
            <person name="Liu W."/>
            <person name="Santuari L."/>
            <person name="Cao Q."/>
            <person name="Sharma T."/>
            <person name="Shen D."/>
            <person name="Roswanjaya Y."/>
            <person name="Wardhani T."/>
            <person name="Kalhor M.S."/>
            <person name="Jansen J."/>
            <person name="Van den Hoogen J."/>
            <person name="Gungor B."/>
            <person name="Hartog M."/>
            <person name="Hontelez J."/>
            <person name="Verver J."/>
            <person name="Yang W.-C."/>
            <person name="Schijlen E."/>
            <person name="Repin R."/>
            <person name="Schilthuizen M."/>
            <person name="Schranz E."/>
            <person name="Heidstra R."/>
            <person name="Miyata K."/>
            <person name="Fedorova E."/>
            <person name="Kohlen W."/>
            <person name="Bisseling T."/>
            <person name="Smit S."/>
            <person name="Geurts R."/>
        </authorList>
    </citation>
    <scope>NUCLEOTIDE SEQUENCE [LARGE SCALE GENOMIC DNA]</scope>
    <source>
        <strain evidence="11">cv. RG33-2</strain>
    </source>
</reference>
<dbReference type="InParanoid" id="A0A2P5FTU2"/>
<dbReference type="InterPro" id="IPR050352">
    <property type="entry name" value="ABCG_transporters"/>
</dbReference>
<evidence type="ECO:0000256" key="2">
    <source>
        <dbReference type="ARBA" id="ARBA00022448"/>
    </source>
</evidence>
<dbReference type="InterPro" id="IPR043926">
    <property type="entry name" value="ABCG_dom"/>
</dbReference>
<gene>
    <name evidence="10" type="ORF">TorRG33x02_029430</name>
</gene>
<sequence>MYEKWRTLVTTTSPRPTTHHHQVLNIADVSTLEPRPPSFVLRFSNLTYSVRVRRWKKKYWPSLSPRTGREPAAATEVKTILNDISGEVYNGEILALLGASGSGKTTLIDALANRIEKESLKGTVTLNGELVDSRFTKAITGYVMQDDVLYPMLTVEETLTFAADFRLPRTVSRSKKMARVQALIDQLGLRNAANTIIGDEGHRGVSGGERRRVSIGVDVIHNPILLFLDEPTSGLDSTSALMVVRVLKSIAQSGSVVVMSVHQPRYRILGLLDRLIFLSGGEMVYCGSPRKLGSFCSDLGHPIPENANPVEFMLDIISELEKTSPSGIAGLVEFNKKSSTGTGDDDRMVLPLKQAVLKAGKFMSSSNFANPLWVEIIVLSKRSTINSKRTPLLFLFRLLTLLMTGFLLSTIYWQLDDSAEGIQERVGFFAFAITTTYFSSCQSLPLLLQERYIFARETAFNAYRRSSYALSHTLAILPQLFLLSLAFSTATFWAIGLAGGFPGFLFYLLTIYGSFWAGNSLVAFLSGLVPHVMVGFTVVVAVSAYFLLLSGFFIRLDRIPSYWIWFHYLSLVKYPYEAVMRSEFEDPSRCFVSAALGVVNNTTSSSACLKRGLNVLKERGITELNKWECLAVLVAWGFFYRILFYISLLLGKKNNRK</sequence>
<dbReference type="GO" id="GO:0016887">
    <property type="term" value="F:ATP hydrolysis activity"/>
    <property type="evidence" value="ECO:0007669"/>
    <property type="project" value="InterPro"/>
</dbReference>
<accession>A0A2P5FTU2</accession>
<feature type="transmembrane region" description="Helical" evidence="8">
    <location>
        <begin position="532"/>
        <end position="554"/>
    </location>
</feature>
<dbReference type="AlphaFoldDB" id="A0A2P5FTU2"/>
<keyword evidence="6 8" id="KW-1133">Transmembrane helix</keyword>
<evidence type="ECO:0000256" key="6">
    <source>
        <dbReference type="ARBA" id="ARBA00022989"/>
    </source>
</evidence>
<evidence type="ECO:0000256" key="3">
    <source>
        <dbReference type="ARBA" id="ARBA00022692"/>
    </source>
</evidence>
<dbReference type="STRING" id="63057.A0A2P5FTU2"/>
<feature type="transmembrane region" description="Helical" evidence="8">
    <location>
        <begin position="504"/>
        <end position="525"/>
    </location>
</feature>
<name>A0A2P5FTU2_TREOI</name>
<dbReference type="SMART" id="SM00382">
    <property type="entry name" value="AAA"/>
    <property type="match status" value="1"/>
</dbReference>
<organism evidence="10 11">
    <name type="scientific">Trema orientale</name>
    <name type="common">Charcoal tree</name>
    <name type="synonym">Celtis orientalis</name>
    <dbReference type="NCBI Taxonomy" id="63057"/>
    <lineage>
        <taxon>Eukaryota</taxon>
        <taxon>Viridiplantae</taxon>
        <taxon>Streptophyta</taxon>
        <taxon>Embryophyta</taxon>
        <taxon>Tracheophyta</taxon>
        <taxon>Spermatophyta</taxon>
        <taxon>Magnoliopsida</taxon>
        <taxon>eudicotyledons</taxon>
        <taxon>Gunneridae</taxon>
        <taxon>Pentapetalae</taxon>
        <taxon>rosids</taxon>
        <taxon>fabids</taxon>
        <taxon>Rosales</taxon>
        <taxon>Cannabaceae</taxon>
        <taxon>Trema</taxon>
    </lineage>
</organism>
<evidence type="ECO:0000256" key="7">
    <source>
        <dbReference type="ARBA" id="ARBA00023136"/>
    </source>
</evidence>
<dbReference type="FunFam" id="3.40.50.300:FF:000530">
    <property type="entry name" value="ABC transporter G family member 6"/>
    <property type="match status" value="1"/>
</dbReference>
<comment type="caution">
    <text evidence="10">The sequence shown here is derived from an EMBL/GenBank/DDBJ whole genome shotgun (WGS) entry which is preliminary data.</text>
</comment>